<accession>A0A839SWE2</accession>
<evidence type="ECO:0000313" key="5">
    <source>
        <dbReference type="EMBL" id="MBB3066812.1"/>
    </source>
</evidence>
<gene>
    <name evidence="5" type="ORF">FHR98_003122</name>
</gene>
<dbReference type="GO" id="GO:0008168">
    <property type="term" value="F:methyltransferase activity"/>
    <property type="evidence" value="ECO:0007669"/>
    <property type="project" value="UniProtKB-UniRule"/>
</dbReference>
<dbReference type="Gene3D" id="3.20.20.330">
    <property type="entry name" value="Homocysteine-binding-like domain"/>
    <property type="match status" value="1"/>
</dbReference>
<keyword evidence="6" id="KW-1185">Reference proteome</keyword>
<dbReference type="Proteomes" id="UP000581135">
    <property type="component" value="Unassembled WGS sequence"/>
</dbReference>
<dbReference type="InterPro" id="IPR036589">
    <property type="entry name" value="HCY_dom_sf"/>
</dbReference>
<organism evidence="5 6">
    <name type="scientific">Limibacillus halophilus</name>
    <dbReference type="NCBI Taxonomy" id="1579333"/>
    <lineage>
        <taxon>Bacteria</taxon>
        <taxon>Pseudomonadati</taxon>
        <taxon>Pseudomonadota</taxon>
        <taxon>Alphaproteobacteria</taxon>
        <taxon>Rhodospirillales</taxon>
        <taxon>Rhodovibrionaceae</taxon>
        <taxon>Limibacillus</taxon>
    </lineage>
</organism>
<keyword evidence="3" id="KW-0479">Metal-binding</keyword>
<feature type="binding site" evidence="3">
    <location>
        <position position="226"/>
    </location>
    <ligand>
        <name>Zn(2+)</name>
        <dbReference type="ChEBI" id="CHEBI:29105"/>
    </ligand>
</feature>
<keyword evidence="1 3" id="KW-0489">Methyltransferase</keyword>
<feature type="binding site" evidence="3">
    <location>
        <position position="294"/>
    </location>
    <ligand>
        <name>Zn(2+)</name>
        <dbReference type="ChEBI" id="CHEBI:29105"/>
    </ligand>
</feature>
<comment type="cofactor">
    <cofactor evidence="3">
        <name>Zn(2+)</name>
        <dbReference type="ChEBI" id="CHEBI:29105"/>
    </cofactor>
</comment>
<proteinExistence type="predicted"/>
<feature type="domain" description="Hcy-binding" evidence="4">
    <location>
        <begin position="5"/>
        <end position="308"/>
    </location>
</feature>
<evidence type="ECO:0000256" key="2">
    <source>
        <dbReference type="ARBA" id="ARBA00022679"/>
    </source>
</evidence>
<dbReference type="PANTHER" id="PTHR11103">
    <property type="entry name" value="SLR1189 PROTEIN"/>
    <property type="match status" value="1"/>
</dbReference>
<comment type="caution">
    <text evidence="5">The sequence shown here is derived from an EMBL/GenBank/DDBJ whole genome shotgun (WGS) entry which is preliminary data.</text>
</comment>
<dbReference type="InterPro" id="IPR003726">
    <property type="entry name" value="HCY_dom"/>
</dbReference>
<dbReference type="SUPFAM" id="SSF82282">
    <property type="entry name" value="Homocysteine S-methyltransferase"/>
    <property type="match status" value="1"/>
</dbReference>
<evidence type="ECO:0000259" key="4">
    <source>
        <dbReference type="PROSITE" id="PS50970"/>
    </source>
</evidence>
<evidence type="ECO:0000256" key="1">
    <source>
        <dbReference type="ARBA" id="ARBA00022603"/>
    </source>
</evidence>
<dbReference type="Pfam" id="PF02574">
    <property type="entry name" value="S-methyl_trans"/>
    <property type="match status" value="1"/>
</dbReference>
<protein>
    <submittedName>
        <fullName evidence="5">S-methylmethionine-dependent homocysteine/selenocysteine methylase</fullName>
    </submittedName>
</protein>
<dbReference type="RefSeq" id="WP_183417631.1">
    <property type="nucleotide sequence ID" value="NZ_JACHXA010000010.1"/>
</dbReference>
<dbReference type="GO" id="GO:0046872">
    <property type="term" value="F:metal ion binding"/>
    <property type="evidence" value="ECO:0007669"/>
    <property type="project" value="UniProtKB-KW"/>
</dbReference>
<evidence type="ECO:0000256" key="3">
    <source>
        <dbReference type="PROSITE-ProRule" id="PRU00333"/>
    </source>
</evidence>
<dbReference type="PANTHER" id="PTHR11103:SF18">
    <property type="entry name" value="SLR1189 PROTEIN"/>
    <property type="match status" value="1"/>
</dbReference>
<keyword evidence="2 3" id="KW-0808">Transferase</keyword>
<sequence length="312" mass="33495">MNYAANFRTFIASDQPWVADGGMETDLIFSYGLDLPHFASFHVFDTTEGRATLARYYDRYIDIARRAGTGFVLDTATWRSGAYWPDIVGRSLADIEAATREAVRFAYATRARHSGVPMVINGAVGPAGDGYAPDRLYTPDAAEAVHAHQIGWMADEGIEMVSAVTMTHPGEAIGIVRSAQGNGLPVVVSFTTETDGRLPNGQSVADAIAETDAATGGAPVFYMINCAHPDHFAGVLAGDWVSRIGGIRANASRMSHAELDEAEELDAGNPEEFGHLYGALFRKLPQLRVMGGCCGTDHRHIEQVCLACKVAA</sequence>
<feature type="binding site" evidence="3">
    <location>
        <position position="293"/>
    </location>
    <ligand>
        <name>Zn(2+)</name>
        <dbReference type="ChEBI" id="CHEBI:29105"/>
    </ligand>
</feature>
<dbReference type="EMBL" id="JACHXA010000010">
    <property type="protein sequence ID" value="MBB3066812.1"/>
    <property type="molecule type" value="Genomic_DNA"/>
</dbReference>
<dbReference type="PROSITE" id="PS50970">
    <property type="entry name" value="HCY"/>
    <property type="match status" value="1"/>
</dbReference>
<evidence type="ECO:0000313" key="6">
    <source>
        <dbReference type="Proteomes" id="UP000581135"/>
    </source>
</evidence>
<reference evidence="5 6" key="1">
    <citation type="submission" date="2020-08" db="EMBL/GenBank/DDBJ databases">
        <title>Genomic Encyclopedia of Type Strains, Phase III (KMG-III): the genomes of soil and plant-associated and newly described type strains.</title>
        <authorList>
            <person name="Whitman W."/>
        </authorList>
    </citation>
    <scope>NUCLEOTIDE SEQUENCE [LARGE SCALE GENOMIC DNA]</scope>
    <source>
        <strain evidence="5 6">CECT 8803</strain>
    </source>
</reference>
<dbReference type="AlphaFoldDB" id="A0A839SWE2"/>
<dbReference type="GO" id="GO:0032259">
    <property type="term" value="P:methylation"/>
    <property type="evidence" value="ECO:0007669"/>
    <property type="project" value="UniProtKB-KW"/>
</dbReference>
<keyword evidence="3" id="KW-0862">Zinc</keyword>
<name>A0A839SWE2_9PROT</name>